<reference evidence="2 3" key="1">
    <citation type="journal article" date="2025" name="Microbiol. Resour. Announc.">
        <title>Draft genome sequences for Neonectria magnoliae and Neonectria punicea, canker pathogens of Liriodendron tulipifera and Acer saccharum in West Virginia.</title>
        <authorList>
            <person name="Petronek H.M."/>
            <person name="Kasson M.T."/>
            <person name="Metheny A.M."/>
            <person name="Stauder C.M."/>
            <person name="Lovett B."/>
            <person name="Lynch S.C."/>
            <person name="Garnas J.R."/>
            <person name="Kasson L.R."/>
            <person name="Stajich J.E."/>
        </authorList>
    </citation>
    <scope>NUCLEOTIDE SEQUENCE [LARGE SCALE GENOMIC DNA]</scope>
    <source>
        <strain evidence="2 3">NRRL 64653</strain>
    </source>
</reference>
<evidence type="ECO:0000313" key="2">
    <source>
        <dbReference type="EMBL" id="KAK7408152.1"/>
    </source>
</evidence>
<keyword evidence="1" id="KW-0732">Signal</keyword>
<sequence length="171" mass="18419">MHAALLLLSALSSSAVALHAYSVPMNLRVAEADNDDPCVLPDDYHVVGFSSEAQSDGQTLSSYKFTFKDDTTNITTPCNFNSSSVSVPGNGVPRYLCDNNDIEFIWEDADRDLTMIQKVCPGTNGASAYEVAGSVHLWIKCPESGGACATNTTDYRSLFVSLNPVMNPSRV</sequence>
<protein>
    <recommendedName>
        <fullName evidence="4">AA1-like domain-containing protein</fullName>
    </recommendedName>
</protein>
<dbReference type="Proteomes" id="UP001498476">
    <property type="component" value="Unassembled WGS sequence"/>
</dbReference>
<dbReference type="EMBL" id="JAZAVJ010000197">
    <property type="protein sequence ID" value="KAK7408152.1"/>
    <property type="molecule type" value="Genomic_DNA"/>
</dbReference>
<proteinExistence type="predicted"/>
<evidence type="ECO:0000256" key="1">
    <source>
        <dbReference type="SAM" id="SignalP"/>
    </source>
</evidence>
<keyword evidence="3" id="KW-1185">Reference proteome</keyword>
<evidence type="ECO:0000313" key="3">
    <source>
        <dbReference type="Proteomes" id="UP001498476"/>
    </source>
</evidence>
<accession>A0ABR1GRL2</accession>
<feature type="chain" id="PRO_5046301748" description="AA1-like domain-containing protein" evidence="1">
    <location>
        <begin position="18"/>
        <end position="171"/>
    </location>
</feature>
<name>A0ABR1GRL2_9HYPO</name>
<organism evidence="2 3">
    <name type="scientific">Neonectria punicea</name>
    <dbReference type="NCBI Taxonomy" id="979145"/>
    <lineage>
        <taxon>Eukaryota</taxon>
        <taxon>Fungi</taxon>
        <taxon>Dikarya</taxon>
        <taxon>Ascomycota</taxon>
        <taxon>Pezizomycotina</taxon>
        <taxon>Sordariomycetes</taxon>
        <taxon>Hypocreomycetidae</taxon>
        <taxon>Hypocreales</taxon>
        <taxon>Nectriaceae</taxon>
        <taxon>Neonectria</taxon>
    </lineage>
</organism>
<evidence type="ECO:0008006" key="4">
    <source>
        <dbReference type="Google" id="ProtNLM"/>
    </source>
</evidence>
<comment type="caution">
    <text evidence="2">The sequence shown here is derived from an EMBL/GenBank/DDBJ whole genome shotgun (WGS) entry which is preliminary data.</text>
</comment>
<feature type="signal peptide" evidence="1">
    <location>
        <begin position="1"/>
        <end position="17"/>
    </location>
</feature>
<gene>
    <name evidence="2" type="ORF">QQX98_009681</name>
</gene>